<feature type="non-terminal residue" evidence="2">
    <location>
        <position position="34"/>
    </location>
</feature>
<proteinExistence type="predicted"/>
<name>A0A1C7M0S7_9FUNG</name>
<evidence type="ECO:0000313" key="2">
    <source>
        <dbReference type="EMBL" id="OBZ70512.1"/>
    </source>
</evidence>
<feature type="compositionally biased region" description="Low complexity" evidence="1">
    <location>
        <begin position="1"/>
        <end position="20"/>
    </location>
</feature>
<sequence length="34" mass="3582">MLELIPVSGPPSSTQSPQGVAMYAGIDTRHGKKQ</sequence>
<accession>A0A1C7M0S7</accession>
<gene>
    <name evidence="2" type="ORF">A0J61_11894</name>
</gene>
<protein>
    <submittedName>
        <fullName evidence="2">Uncharacterized protein</fullName>
    </submittedName>
</protein>
<dbReference type="AlphaFoldDB" id="A0A1C7M0S7"/>
<feature type="region of interest" description="Disordered" evidence="1">
    <location>
        <begin position="1"/>
        <end position="34"/>
    </location>
</feature>
<organism evidence="2 3">
    <name type="scientific">Choanephora cucurbitarum</name>
    <dbReference type="NCBI Taxonomy" id="101091"/>
    <lineage>
        <taxon>Eukaryota</taxon>
        <taxon>Fungi</taxon>
        <taxon>Fungi incertae sedis</taxon>
        <taxon>Mucoromycota</taxon>
        <taxon>Mucoromycotina</taxon>
        <taxon>Mucoromycetes</taxon>
        <taxon>Mucorales</taxon>
        <taxon>Mucorineae</taxon>
        <taxon>Choanephoraceae</taxon>
        <taxon>Choanephoroideae</taxon>
        <taxon>Choanephora</taxon>
    </lineage>
</organism>
<dbReference type="InParanoid" id="A0A1C7M0S7"/>
<comment type="caution">
    <text evidence="2">The sequence shown here is derived from an EMBL/GenBank/DDBJ whole genome shotgun (WGS) entry which is preliminary data.</text>
</comment>
<evidence type="ECO:0000256" key="1">
    <source>
        <dbReference type="SAM" id="MobiDB-lite"/>
    </source>
</evidence>
<dbReference type="EMBL" id="LUGH01002655">
    <property type="protein sequence ID" value="OBZ70512.1"/>
    <property type="molecule type" value="Genomic_DNA"/>
</dbReference>
<reference evidence="2 3" key="1">
    <citation type="submission" date="2016-03" db="EMBL/GenBank/DDBJ databases">
        <title>Choanephora cucurbitarum.</title>
        <authorList>
            <person name="Min B."/>
            <person name="Park H."/>
            <person name="Park J.-H."/>
            <person name="Shin H.-D."/>
            <person name="Choi I.-G."/>
        </authorList>
    </citation>
    <scope>NUCLEOTIDE SEQUENCE [LARGE SCALE GENOMIC DNA]</scope>
    <source>
        <strain evidence="2 3">KUS-F28377</strain>
    </source>
</reference>
<keyword evidence="3" id="KW-1185">Reference proteome</keyword>
<evidence type="ECO:0000313" key="3">
    <source>
        <dbReference type="Proteomes" id="UP000093000"/>
    </source>
</evidence>
<dbReference type="Proteomes" id="UP000093000">
    <property type="component" value="Unassembled WGS sequence"/>
</dbReference>